<dbReference type="InterPro" id="IPR036034">
    <property type="entry name" value="PDZ_sf"/>
</dbReference>
<evidence type="ECO:0000313" key="3">
    <source>
        <dbReference type="EMBL" id="SCE97514.1"/>
    </source>
</evidence>
<dbReference type="PROSITE" id="PS51786">
    <property type="entry name" value="LON_PROTEOLYTIC"/>
    <property type="match status" value="1"/>
</dbReference>
<dbReference type="Gene3D" id="3.30.230.10">
    <property type="match status" value="1"/>
</dbReference>
<dbReference type="GO" id="GO:0006508">
    <property type="term" value="P:proteolysis"/>
    <property type="evidence" value="ECO:0007669"/>
    <property type="project" value="UniProtKB-KW"/>
</dbReference>
<gene>
    <name evidence="3" type="ORF">GA0070214_104151</name>
</gene>
<protein>
    <recommendedName>
        <fullName evidence="1">endopeptidase La</fullName>
        <ecNumber evidence="1">3.4.21.53</ecNumber>
    </recommendedName>
</protein>
<sequence length="353" mass="36796">MVTAPDVPGRIGTLWRMRRRGVTVLLGALLTALLSVGVLSVPIPYVVLGPGPTVNTLGSEDGKEIIQVSGRATSTSAGQLRLTTVGVQPTVRLRSALAGWFSKDEAVVPRELVYPPGESQEEVEQRNAEDFQNSQTSAETAALRELGYPIRVLVKAVTAGGPSVDVLKANDVITSVDGQPVTSAARLTELIRAKPAGTELKIGYTRAGAPATATVTSREQDGRPRIGIEIDQQQPHPFTLKIDLGDIGGPSAGLMFALGIVDKLQPADLTGGTVIAGTGTIDDEGRVGPIGGIAQKLVGAKQAGAKVFLVPADNCAEAVRNPQPDLPLFKVASLDDALTALEKLRAGGQPTRC</sequence>
<dbReference type="SMART" id="SM00228">
    <property type="entry name" value="PDZ"/>
    <property type="match status" value="1"/>
</dbReference>
<dbReference type="InterPro" id="IPR008269">
    <property type="entry name" value="Lon_proteolytic"/>
</dbReference>
<keyword evidence="4" id="KW-1185">Reference proteome</keyword>
<feature type="active site" evidence="1">
    <location>
        <position position="251"/>
    </location>
</feature>
<evidence type="ECO:0000256" key="1">
    <source>
        <dbReference type="PROSITE-ProRule" id="PRU01122"/>
    </source>
</evidence>
<dbReference type="SUPFAM" id="SSF54211">
    <property type="entry name" value="Ribosomal protein S5 domain 2-like"/>
    <property type="match status" value="1"/>
</dbReference>
<dbReference type="EC" id="3.4.21.53" evidence="1"/>
<organism evidence="3 4">
    <name type="scientific">Micromonospora chaiyaphumensis</name>
    <dbReference type="NCBI Taxonomy" id="307119"/>
    <lineage>
        <taxon>Bacteria</taxon>
        <taxon>Bacillati</taxon>
        <taxon>Actinomycetota</taxon>
        <taxon>Actinomycetes</taxon>
        <taxon>Micromonosporales</taxon>
        <taxon>Micromonosporaceae</taxon>
        <taxon>Micromonospora</taxon>
    </lineage>
</organism>
<dbReference type="InterPro" id="IPR001478">
    <property type="entry name" value="PDZ"/>
</dbReference>
<keyword evidence="1" id="KW-0645">Protease</keyword>
<dbReference type="GO" id="GO:0030163">
    <property type="term" value="P:protein catabolic process"/>
    <property type="evidence" value="ECO:0007669"/>
    <property type="project" value="InterPro"/>
</dbReference>
<dbReference type="AlphaFoldDB" id="A0A1C4WMW0"/>
<dbReference type="GO" id="GO:0004252">
    <property type="term" value="F:serine-type endopeptidase activity"/>
    <property type="evidence" value="ECO:0007669"/>
    <property type="project" value="UniProtKB-UniRule"/>
</dbReference>
<feature type="active site" evidence="1">
    <location>
        <position position="296"/>
    </location>
</feature>
<dbReference type="Pfam" id="PF05362">
    <property type="entry name" value="Lon_C"/>
    <property type="match status" value="1"/>
</dbReference>
<keyword evidence="1" id="KW-0720">Serine protease</keyword>
<dbReference type="Proteomes" id="UP000199629">
    <property type="component" value="Unassembled WGS sequence"/>
</dbReference>
<dbReference type="InterPro" id="IPR027065">
    <property type="entry name" value="Lon_Prtase"/>
</dbReference>
<name>A0A1C4WMW0_9ACTN</name>
<comment type="similarity">
    <text evidence="1">Belongs to the peptidase S16 family.</text>
</comment>
<dbReference type="GO" id="GO:0004176">
    <property type="term" value="F:ATP-dependent peptidase activity"/>
    <property type="evidence" value="ECO:0007669"/>
    <property type="project" value="UniProtKB-UniRule"/>
</dbReference>
<comment type="catalytic activity">
    <reaction evidence="1">
        <text>Hydrolysis of proteins in presence of ATP.</text>
        <dbReference type="EC" id="3.4.21.53"/>
    </reaction>
</comment>
<dbReference type="Pfam" id="PF13180">
    <property type="entry name" value="PDZ_2"/>
    <property type="match status" value="1"/>
</dbReference>
<evidence type="ECO:0000313" key="4">
    <source>
        <dbReference type="Proteomes" id="UP000199629"/>
    </source>
</evidence>
<dbReference type="SUPFAM" id="SSF50156">
    <property type="entry name" value="PDZ domain-like"/>
    <property type="match status" value="1"/>
</dbReference>
<dbReference type="GO" id="GO:0005524">
    <property type="term" value="F:ATP binding"/>
    <property type="evidence" value="ECO:0007669"/>
    <property type="project" value="InterPro"/>
</dbReference>
<dbReference type="InterPro" id="IPR020568">
    <property type="entry name" value="Ribosomal_Su5_D2-typ_SF"/>
</dbReference>
<keyword evidence="1" id="KW-0378">Hydrolase</keyword>
<feature type="domain" description="Lon proteolytic" evidence="2">
    <location>
        <begin position="246"/>
        <end position="344"/>
    </location>
</feature>
<proteinExistence type="inferred from homology"/>
<evidence type="ECO:0000259" key="2">
    <source>
        <dbReference type="PROSITE" id="PS51786"/>
    </source>
</evidence>
<dbReference type="PANTHER" id="PTHR10046">
    <property type="entry name" value="ATP DEPENDENT LON PROTEASE FAMILY MEMBER"/>
    <property type="match status" value="1"/>
</dbReference>
<accession>A0A1C4WMW0</accession>
<dbReference type="EMBL" id="FMCS01000004">
    <property type="protein sequence ID" value="SCE97514.1"/>
    <property type="molecule type" value="Genomic_DNA"/>
</dbReference>
<dbReference type="InterPro" id="IPR014721">
    <property type="entry name" value="Ribsml_uS5_D2-typ_fold_subgr"/>
</dbReference>
<dbReference type="Gene3D" id="2.30.42.10">
    <property type="match status" value="1"/>
</dbReference>
<reference evidence="4" key="1">
    <citation type="submission" date="2016-06" db="EMBL/GenBank/DDBJ databases">
        <authorList>
            <person name="Varghese N."/>
            <person name="Submissions Spin"/>
        </authorList>
    </citation>
    <scope>NUCLEOTIDE SEQUENCE [LARGE SCALE GENOMIC DNA]</scope>
    <source>
        <strain evidence="4">DSM 45246</strain>
    </source>
</reference>